<keyword evidence="2" id="KW-0560">Oxidoreductase</keyword>
<name>A0A364P2J6_9PROT</name>
<dbReference type="SUPFAM" id="SSF51735">
    <property type="entry name" value="NAD(P)-binding Rossmann-fold domains"/>
    <property type="match status" value="1"/>
</dbReference>
<dbReference type="PRINTS" id="PR00081">
    <property type="entry name" value="GDHRDH"/>
</dbReference>
<dbReference type="OrthoDB" id="9804774at2"/>
<evidence type="ECO:0000313" key="4">
    <source>
        <dbReference type="EMBL" id="RAU23554.1"/>
    </source>
</evidence>
<evidence type="ECO:0000313" key="5">
    <source>
        <dbReference type="Proteomes" id="UP000251075"/>
    </source>
</evidence>
<dbReference type="NCBIfam" id="NF009466">
    <property type="entry name" value="PRK12826.1-2"/>
    <property type="match status" value="1"/>
</dbReference>
<dbReference type="AlphaFoldDB" id="A0A364P2J6"/>
<comment type="similarity">
    <text evidence="1">Belongs to the short-chain dehydrogenases/reductases (SDR) family.</text>
</comment>
<dbReference type="Pfam" id="PF13561">
    <property type="entry name" value="adh_short_C2"/>
    <property type="match status" value="1"/>
</dbReference>
<dbReference type="InterPro" id="IPR002347">
    <property type="entry name" value="SDR_fam"/>
</dbReference>
<accession>A0A364P2J6</accession>
<dbReference type="GO" id="GO:0030497">
    <property type="term" value="P:fatty acid elongation"/>
    <property type="evidence" value="ECO:0007669"/>
    <property type="project" value="TreeGrafter"/>
</dbReference>
<dbReference type="InterPro" id="IPR036291">
    <property type="entry name" value="NAD(P)-bd_dom_sf"/>
</dbReference>
<dbReference type="PRINTS" id="PR00080">
    <property type="entry name" value="SDRFAMILY"/>
</dbReference>
<dbReference type="SMART" id="SM00822">
    <property type="entry name" value="PKS_KR"/>
    <property type="match status" value="1"/>
</dbReference>
<feature type="domain" description="Ketoreductase" evidence="3">
    <location>
        <begin position="8"/>
        <end position="185"/>
    </location>
</feature>
<dbReference type="InterPro" id="IPR057326">
    <property type="entry name" value="KR_dom"/>
</dbReference>
<proteinExistence type="inferred from homology"/>
<dbReference type="PANTHER" id="PTHR42760">
    <property type="entry name" value="SHORT-CHAIN DEHYDROGENASES/REDUCTASES FAMILY MEMBER"/>
    <property type="match status" value="1"/>
</dbReference>
<dbReference type="RefSeq" id="WP_112141784.1">
    <property type="nucleotide sequence ID" value="NZ_PGTO01000001.1"/>
</dbReference>
<dbReference type="GO" id="GO:0016616">
    <property type="term" value="F:oxidoreductase activity, acting on the CH-OH group of donors, NAD or NADP as acceptor"/>
    <property type="evidence" value="ECO:0007669"/>
    <property type="project" value="UniProtKB-ARBA"/>
</dbReference>
<gene>
    <name evidence="4" type="ORF">CU669_00140</name>
</gene>
<comment type="caution">
    <text evidence="4">The sequence shown here is derived from an EMBL/GenBank/DDBJ whole genome shotgun (WGS) entry which is preliminary data.</text>
</comment>
<reference evidence="4 5" key="1">
    <citation type="submission" date="2017-11" db="EMBL/GenBank/DDBJ databases">
        <title>Draft genome sequence of magnetotactic bacterium Magnetospirillum kuznetsovii LBB-42.</title>
        <authorList>
            <person name="Grouzdev D.S."/>
            <person name="Rysina M.S."/>
            <person name="Baslerov R.V."/>
            <person name="Koziaeva V."/>
        </authorList>
    </citation>
    <scope>NUCLEOTIDE SEQUENCE [LARGE SCALE GENOMIC DNA]</scope>
    <source>
        <strain evidence="4 5">LBB-42</strain>
    </source>
</reference>
<sequence>MTTRILSPLTLVSGGSRGLGLGISEVLLGRGESVVAFSRRPSEDTDRLAKQYGGRFHFLTGDLADVPALQKLVKTVERDIGPITGLVNNAGMTFEQLLVLQPEEAIHRVLDVNLTGTLMLTREVTKHMMVRRFGRIVTISSVTGIRGYKGTAPYSAVKAGLLGMTRALARELGGRNITVNAVCPGYMETDMVHDMNPKQLKQIVRRTPLGRPGQVEDVSGVVAFLLSDDARFVSGQTLTVDGGLTC</sequence>
<dbReference type="EMBL" id="PGTO01000001">
    <property type="protein sequence ID" value="RAU23554.1"/>
    <property type="molecule type" value="Genomic_DNA"/>
</dbReference>
<dbReference type="PANTHER" id="PTHR42760:SF40">
    <property type="entry name" value="3-OXOACYL-[ACYL-CARRIER-PROTEIN] REDUCTASE, CHLOROPLASTIC"/>
    <property type="match status" value="1"/>
</dbReference>
<evidence type="ECO:0000256" key="2">
    <source>
        <dbReference type="ARBA" id="ARBA00023002"/>
    </source>
</evidence>
<protein>
    <submittedName>
        <fullName evidence="4">3-oxoacyl-ACP reductase</fullName>
    </submittedName>
</protein>
<evidence type="ECO:0000259" key="3">
    <source>
        <dbReference type="SMART" id="SM00822"/>
    </source>
</evidence>
<organism evidence="4 5">
    <name type="scientific">Paramagnetospirillum kuznetsovii</name>
    <dbReference type="NCBI Taxonomy" id="2053833"/>
    <lineage>
        <taxon>Bacteria</taxon>
        <taxon>Pseudomonadati</taxon>
        <taxon>Pseudomonadota</taxon>
        <taxon>Alphaproteobacteria</taxon>
        <taxon>Rhodospirillales</taxon>
        <taxon>Magnetospirillaceae</taxon>
        <taxon>Paramagnetospirillum</taxon>
    </lineage>
</organism>
<dbReference type="Gene3D" id="3.40.50.720">
    <property type="entry name" value="NAD(P)-binding Rossmann-like Domain"/>
    <property type="match status" value="1"/>
</dbReference>
<keyword evidence="5" id="KW-1185">Reference proteome</keyword>
<dbReference type="FunFam" id="3.40.50.720:FF:000173">
    <property type="entry name" value="3-oxoacyl-[acyl-carrier protein] reductase"/>
    <property type="match status" value="1"/>
</dbReference>
<evidence type="ECO:0000256" key="1">
    <source>
        <dbReference type="ARBA" id="ARBA00006484"/>
    </source>
</evidence>
<dbReference type="Proteomes" id="UP000251075">
    <property type="component" value="Unassembled WGS sequence"/>
</dbReference>